<dbReference type="Proteomes" id="UP001355206">
    <property type="component" value="Unassembled WGS sequence"/>
</dbReference>
<gene>
    <name evidence="1" type="ORF">MOTC310_29425</name>
</gene>
<dbReference type="InterPro" id="IPR011051">
    <property type="entry name" value="RmlC_Cupin_sf"/>
</dbReference>
<dbReference type="CDD" id="cd06981">
    <property type="entry name" value="cupin_reut_a1446"/>
    <property type="match status" value="1"/>
</dbReference>
<dbReference type="SUPFAM" id="SSF51182">
    <property type="entry name" value="RmlC-like cupins"/>
    <property type="match status" value="1"/>
</dbReference>
<reference evidence="1 2" key="1">
    <citation type="journal article" date="2012" name="Genet. Mol. Biol.">
        <title>Analysis of 16S rRNA and mxaF genes revealing insights into Methylobacterium niche-specific plant association.</title>
        <authorList>
            <person name="Dourado M.N."/>
            <person name="Andreote F.D."/>
            <person name="Dini-Andreote F."/>
            <person name="Conti R."/>
            <person name="Araujo J.M."/>
            <person name="Araujo W.L."/>
        </authorList>
    </citation>
    <scope>NUCLEOTIDE SEQUENCE [LARGE SCALE GENOMIC DNA]</scope>
    <source>
        <strain evidence="1 2">TC3-10</strain>
    </source>
</reference>
<dbReference type="InterPro" id="IPR014710">
    <property type="entry name" value="RmlC-like_jellyroll"/>
</dbReference>
<organism evidence="1 2">
    <name type="scientific">Methylobacterium oryzae</name>
    <dbReference type="NCBI Taxonomy" id="334852"/>
    <lineage>
        <taxon>Bacteria</taxon>
        <taxon>Pseudomonadati</taxon>
        <taxon>Pseudomonadota</taxon>
        <taxon>Alphaproteobacteria</taxon>
        <taxon>Hyphomicrobiales</taxon>
        <taxon>Methylobacteriaceae</taxon>
        <taxon>Methylobacterium</taxon>
    </lineage>
</organism>
<dbReference type="Gene3D" id="2.60.120.10">
    <property type="entry name" value="Jelly Rolls"/>
    <property type="match status" value="1"/>
</dbReference>
<keyword evidence="2" id="KW-1185">Reference proteome</keyword>
<dbReference type="RefSeq" id="WP_331292294.1">
    <property type="nucleotide sequence ID" value="NZ_MLBR01000027.1"/>
</dbReference>
<sequence>MAAFPTLVTNLLADLPLRADEESVSVLVSDPGLRVERIVSTGQASPPGFYYDQPHAEWVAVLVGAADLRFADEAEARHLVAGDAMLIVPRRRHRVEWTDSLTVWLAIHFGPAVDAAAPGSVDRR</sequence>
<evidence type="ECO:0000313" key="2">
    <source>
        <dbReference type="Proteomes" id="UP001355206"/>
    </source>
</evidence>
<comment type="caution">
    <text evidence="1">The sequence shown here is derived from an EMBL/GenBank/DDBJ whole genome shotgun (WGS) entry which is preliminary data.</text>
</comment>
<protein>
    <submittedName>
        <fullName evidence="1">Cupin</fullName>
    </submittedName>
</protein>
<name>A0ABU7TXM3_9HYPH</name>
<proteinExistence type="predicted"/>
<dbReference type="EMBL" id="MLCA01000016">
    <property type="protein sequence ID" value="MEE7494316.1"/>
    <property type="molecule type" value="Genomic_DNA"/>
</dbReference>
<accession>A0ABU7TXM3</accession>
<evidence type="ECO:0000313" key="1">
    <source>
        <dbReference type="EMBL" id="MEE7494316.1"/>
    </source>
</evidence>